<feature type="transmembrane region" description="Helical" evidence="7">
    <location>
        <begin position="85"/>
        <end position="104"/>
    </location>
</feature>
<accession>A0A2L1CAE3</accession>
<dbReference type="KEGG" id="mmad:MMJJ_09330"/>
<dbReference type="GO" id="GO:0055085">
    <property type="term" value="P:transmembrane transport"/>
    <property type="evidence" value="ECO:0007669"/>
    <property type="project" value="InterPro"/>
</dbReference>
<keyword evidence="2" id="KW-0813">Transport</keyword>
<feature type="transmembrane region" description="Helical" evidence="7">
    <location>
        <begin position="208"/>
        <end position="228"/>
    </location>
</feature>
<gene>
    <name evidence="9" type="primary">sdcS</name>
    <name evidence="10" type="ORF">HNP94_001877</name>
    <name evidence="11" type="ORF">HNP96_001660</name>
    <name evidence="9" type="ORF">MMJJ_09330</name>
</gene>
<reference evidence="12" key="1">
    <citation type="journal article" date="2018" name="Genome Announc.">
        <title>Complete Genome Sequence of the Methanococcus maripaludis Type Strain JJ (DSM 2067), a Model for Selenoprotein Synthesis in Archaea.</title>
        <authorList>
            <person name="Poehlein A."/>
            <person name="Heym D."/>
            <person name="Quitzke V."/>
            <person name="Fersch J."/>
            <person name="Daniel R."/>
            <person name="Rother M."/>
        </authorList>
    </citation>
    <scope>NUCLEOTIDE SEQUENCE [LARGE SCALE GENOMIC DNA]</scope>
    <source>
        <strain evidence="12">DSM 2067</strain>
    </source>
</reference>
<sequence length="446" mass="46887">MKKALILLVLAVFLIGFTKIAYVDEESADGINSQKAIITLIILGTAAVLFFTEALPLPVTAMLVPVALSFPGIDILSSSRAFADFGNKWVVLFMAAFILGEAVFRTGFADKIGQLTVKAAGKSQLKLMLLVMLAIGTMSAFLSNTGTTAAFIPIVMGICVSASLKPGKLLIPMAYAASLGGTLTLIGTPPNGLVNDALEKSGIAPFGFFEFAKIGILIFIVGILYYGTIGHKLLPESKAKAKDFVSDTLKYRTNKMWIATLVFTFVVLMTATGTIPLVTAFMLGACMVVMTGCITMQEAFNSISWTTIFLFAGMLPLGSAMAATGAATMIANTVITYVHSPLALLAAAYVLTALITEVMSNTATAALVMPLGIALADAFDVSAKPILMAIAVAASSCFLTPIATPPNMIILGPGGYSFKDYAKSGWPLEILCAVVAIAVIPRIWPF</sequence>
<dbReference type="GeneID" id="36102020"/>
<feature type="domain" description="Citrate transporter-like" evidence="8">
    <location>
        <begin position="48"/>
        <end position="393"/>
    </location>
</feature>
<dbReference type="RefSeq" id="WP_104837882.1">
    <property type="nucleotide sequence ID" value="NZ_CP026606.1"/>
</dbReference>
<keyword evidence="6 7" id="KW-0472">Membrane</keyword>
<protein>
    <submittedName>
        <fullName evidence="10">Anion transporter</fullName>
    </submittedName>
    <submittedName>
        <fullName evidence="9">Sodium-dependent dicarboxylate transporter SdcS</fullName>
    </submittedName>
</protein>
<feature type="transmembrane region" description="Helical" evidence="7">
    <location>
        <begin position="302"/>
        <end position="322"/>
    </location>
</feature>
<feature type="transmembrane region" description="Helical" evidence="7">
    <location>
        <begin position="125"/>
        <end position="142"/>
    </location>
</feature>
<feature type="transmembrane region" description="Helical" evidence="7">
    <location>
        <begin position="169"/>
        <end position="188"/>
    </location>
</feature>
<evidence type="ECO:0000313" key="12">
    <source>
        <dbReference type="Proteomes" id="UP000239462"/>
    </source>
</evidence>
<evidence type="ECO:0000256" key="2">
    <source>
        <dbReference type="ARBA" id="ARBA00022448"/>
    </source>
</evidence>
<evidence type="ECO:0000313" key="11">
    <source>
        <dbReference type="EMBL" id="MBB6497612.1"/>
    </source>
</evidence>
<feature type="transmembrane region" description="Helical" evidence="7">
    <location>
        <begin position="257"/>
        <end position="290"/>
    </location>
</feature>
<proteinExistence type="predicted"/>
<reference evidence="9" key="2">
    <citation type="submission" date="2018-02" db="EMBL/GenBank/DDBJ databases">
        <title>Complete genome sequence of the Methanococcus maripaludis type strain JJ (DSM 2067), a model for selenoprotein synthesis in Archaea.</title>
        <authorList>
            <person name="Poehlein A."/>
            <person name="Heym D."/>
            <person name="Quitzke V."/>
            <person name="Fersch J."/>
            <person name="Daniel R."/>
            <person name="Rother M."/>
        </authorList>
    </citation>
    <scope>NUCLEOTIDE SEQUENCE [LARGE SCALE GENOMIC DNA]</scope>
    <source>
        <strain evidence="9">DSM 2067</strain>
    </source>
</reference>
<evidence type="ECO:0000313" key="10">
    <source>
        <dbReference type="EMBL" id="MBA2864849.1"/>
    </source>
</evidence>
<evidence type="ECO:0000256" key="3">
    <source>
        <dbReference type="ARBA" id="ARBA00022692"/>
    </source>
</evidence>
<dbReference type="CDD" id="cd01115">
    <property type="entry name" value="SLC13_permease"/>
    <property type="match status" value="1"/>
</dbReference>
<dbReference type="GO" id="GO:0005886">
    <property type="term" value="C:plasma membrane"/>
    <property type="evidence" value="ECO:0007669"/>
    <property type="project" value="TreeGrafter"/>
</dbReference>
<organism evidence="9 12">
    <name type="scientific">Methanococcus maripaludis</name>
    <name type="common">Methanococcus deltae</name>
    <dbReference type="NCBI Taxonomy" id="39152"/>
    <lineage>
        <taxon>Archaea</taxon>
        <taxon>Methanobacteriati</taxon>
        <taxon>Methanobacteriota</taxon>
        <taxon>Methanomada group</taxon>
        <taxon>Methanococci</taxon>
        <taxon>Methanococcales</taxon>
        <taxon>Methanococcaceae</taxon>
        <taxon>Methanococcus</taxon>
    </lineage>
</organism>
<evidence type="ECO:0000313" key="9">
    <source>
        <dbReference type="EMBL" id="AVB76342.1"/>
    </source>
</evidence>
<dbReference type="Proteomes" id="UP000239462">
    <property type="component" value="Chromosome"/>
</dbReference>
<dbReference type="EMBL" id="JACDUO010000003">
    <property type="protein sequence ID" value="MBA2864849.1"/>
    <property type="molecule type" value="Genomic_DNA"/>
</dbReference>
<feature type="transmembrane region" description="Helical" evidence="7">
    <location>
        <begin position="33"/>
        <end position="52"/>
    </location>
</feature>
<keyword evidence="5 7" id="KW-1133">Transmembrane helix</keyword>
<keyword evidence="3 7" id="KW-0812">Transmembrane</keyword>
<feature type="transmembrane region" description="Helical" evidence="7">
    <location>
        <begin position="424"/>
        <end position="444"/>
    </location>
</feature>
<dbReference type="EMBL" id="CP026606">
    <property type="protein sequence ID" value="AVB76342.1"/>
    <property type="molecule type" value="Genomic_DNA"/>
</dbReference>
<evidence type="ECO:0000256" key="7">
    <source>
        <dbReference type="SAM" id="Phobius"/>
    </source>
</evidence>
<evidence type="ECO:0000256" key="5">
    <source>
        <dbReference type="ARBA" id="ARBA00022989"/>
    </source>
</evidence>
<dbReference type="InterPro" id="IPR004680">
    <property type="entry name" value="Cit_transptr-like_dom"/>
</dbReference>
<reference evidence="11 14" key="3">
    <citation type="submission" date="2020-08" db="EMBL/GenBank/DDBJ databases">
        <title>Genomic Encyclopedia of Type Strains, Phase IV (KMG-V): Genome sequencing to study the core and pangenomes of soil and plant-associated prokaryotes.</title>
        <authorList>
            <person name="Whitman W."/>
        </authorList>
    </citation>
    <scope>NUCLEOTIDE SEQUENCE [LARGE SCALE GENOMIC DNA]</scope>
    <source>
        <strain evidence="10 13">C13</strain>
        <strain evidence="11 14">D1</strain>
    </source>
</reference>
<keyword evidence="4" id="KW-0677">Repeat</keyword>
<evidence type="ECO:0000256" key="4">
    <source>
        <dbReference type="ARBA" id="ARBA00022737"/>
    </source>
</evidence>
<dbReference type="PANTHER" id="PTHR43652:SF2">
    <property type="entry name" value="BASIC AMINO ACID ANTIPORTER YFCC-RELATED"/>
    <property type="match status" value="1"/>
</dbReference>
<evidence type="ECO:0000313" key="13">
    <source>
        <dbReference type="Proteomes" id="UP000567099"/>
    </source>
</evidence>
<dbReference type="InterPro" id="IPR051679">
    <property type="entry name" value="DASS-Related_Transporters"/>
</dbReference>
<feature type="transmembrane region" description="Helical" evidence="7">
    <location>
        <begin position="386"/>
        <end position="404"/>
    </location>
</feature>
<dbReference type="Proteomes" id="UP000567099">
    <property type="component" value="Unassembled WGS sequence"/>
</dbReference>
<dbReference type="Proteomes" id="UP000590564">
    <property type="component" value="Unassembled WGS sequence"/>
</dbReference>
<dbReference type="AlphaFoldDB" id="A0A2L1CAE3"/>
<evidence type="ECO:0000313" key="14">
    <source>
        <dbReference type="Proteomes" id="UP000590564"/>
    </source>
</evidence>
<dbReference type="Pfam" id="PF03600">
    <property type="entry name" value="CitMHS"/>
    <property type="match status" value="1"/>
</dbReference>
<evidence type="ECO:0000256" key="1">
    <source>
        <dbReference type="ARBA" id="ARBA00004141"/>
    </source>
</evidence>
<feature type="transmembrane region" description="Helical" evidence="7">
    <location>
        <begin position="334"/>
        <end position="356"/>
    </location>
</feature>
<dbReference type="PANTHER" id="PTHR43652">
    <property type="entry name" value="BASIC AMINO ACID ANTIPORTER YFCC-RELATED"/>
    <property type="match status" value="1"/>
</dbReference>
<comment type="subcellular location">
    <subcellularLocation>
        <location evidence="1">Membrane</location>
        <topology evidence="1">Multi-pass membrane protein</topology>
    </subcellularLocation>
</comment>
<evidence type="ECO:0000259" key="8">
    <source>
        <dbReference type="Pfam" id="PF03600"/>
    </source>
</evidence>
<evidence type="ECO:0000256" key="6">
    <source>
        <dbReference type="ARBA" id="ARBA00023136"/>
    </source>
</evidence>
<name>A0A2L1CAE3_METMI</name>
<dbReference type="EMBL" id="JACHED010000004">
    <property type="protein sequence ID" value="MBB6497612.1"/>
    <property type="molecule type" value="Genomic_DNA"/>
</dbReference>